<gene>
    <name evidence="1" type="ORF">GT409_02925</name>
</gene>
<sequence>MSVEILCSECGTEAFLTREPVYEGLKKIGEKLSCSACGFVFPSPESVPYKEKEAVPQVFTDADRSEKVEVFEDGENRQFCRYCAEYVVNPFMQYCSFHKKEVQATDSCADFKPVKDAPSSPLF</sequence>
<accession>A0A6P1M3M4</accession>
<organism evidence="1 2">
    <name type="scientific">Tichowtungia aerotolerans</name>
    <dbReference type="NCBI Taxonomy" id="2697043"/>
    <lineage>
        <taxon>Bacteria</taxon>
        <taxon>Pseudomonadati</taxon>
        <taxon>Kiritimatiellota</taxon>
        <taxon>Tichowtungiia</taxon>
        <taxon>Tichowtungiales</taxon>
        <taxon>Tichowtungiaceae</taxon>
        <taxon>Tichowtungia</taxon>
    </lineage>
</organism>
<dbReference type="Proteomes" id="UP000464954">
    <property type="component" value="Chromosome"/>
</dbReference>
<protein>
    <submittedName>
        <fullName evidence="1">Uncharacterized protein</fullName>
    </submittedName>
</protein>
<dbReference type="AlphaFoldDB" id="A0A6P1M3M4"/>
<proteinExistence type="predicted"/>
<reference evidence="1 2" key="1">
    <citation type="submission" date="2020-01" db="EMBL/GenBank/DDBJ databases">
        <title>Ponticoccus aerotolerans gen. nov., sp. nov., an anaerobic bacterium and proposal of Ponticoccusceae fam. nov., Ponticoccusles ord. nov. and Ponticoccuse classis nov. in the phylum Kiritimatiellaeota.</title>
        <authorList>
            <person name="Zhou L.Y."/>
            <person name="Du Z.J."/>
        </authorList>
    </citation>
    <scope>NUCLEOTIDE SEQUENCE [LARGE SCALE GENOMIC DNA]</scope>
    <source>
        <strain evidence="1 2">S-5007</strain>
    </source>
</reference>
<dbReference type="KEGG" id="taer:GT409_02925"/>
<keyword evidence="2" id="KW-1185">Reference proteome</keyword>
<dbReference type="EMBL" id="CP047593">
    <property type="protein sequence ID" value="QHI68447.1"/>
    <property type="molecule type" value="Genomic_DNA"/>
</dbReference>
<evidence type="ECO:0000313" key="2">
    <source>
        <dbReference type="Proteomes" id="UP000464954"/>
    </source>
</evidence>
<name>A0A6P1M3M4_9BACT</name>
<dbReference type="RefSeq" id="WP_160626776.1">
    <property type="nucleotide sequence ID" value="NZ_CP047593.1"/>
</dbReference>
<evidence type="ECO:0000313" key="1">
    <source>
        <dbReference type="EMBL" id="QHI68447.1"/>
    </source>
</evidence>